<proteinExistence type="inferred from homology"/>
<comment type="similarity">
    <text evidence="1 5">Belongs to the HisA/HisF family.</text>
</comment>
<dbReference type="AlphaFoldDB" id="A0A7T4PMC2"/>
<dbReference type="PANTHER" id="PTHR21235">
    <property type="entry name" value="IMIDAZOLE GLYCEROL PHOSPHATE SYNTHASE SUBUNIT HISF/H IGP SYNTHASE SUBUNIT HISF/H"/>
    <property type="match status" value="1"/>
</dbReference>
<evidence type="ECO:0008006" key="8">
    <source>
        <dbReference type="Google" id="ProtNLM"/>
    </source>
</evidence>
<protein>
    <recommendedName>
        <fullName evidence="8">Imidazole glycerol phosphate synthase subunit HisF</fullName>
    </recommendedName>
</protein>
<comment type="pathway">
    <text evidence="4">Amino-acid biosynthesis.</text>
</comment>
<organism evidence="6 7">
    <name type="scientific">Streptomyces alfalfae</name>
    <dbReference type="NCBI Taxonomy" id="1642299"/>
    <lineage>
        <taxon>Bacteria</taxon>
        <taxon>Bacillati</taxon>
        <taxon>Actinomycetota</taxon>
        <taxon>Actinomycetes</taxon>
        <taxon>Kitasatosporales</taxon>
        <taxon>Streptomycetaceae</taxon>
        <taxon>Streptomyces</taxon>
    </lineage>
</organism>
<keyword evidence="2 5" id="KW-0028">Amino-acid biosynthesis</keyword>
<evidence type="ECO:0000313" key="7">
    <source>
        <dbReference type="Proteomes" id="UP000596130"/>
    </source>
</evidence>
<dbReference type="EMBL" id="CP065959">
    <property type="protein sequence ID" value="QQC92654.1"/>
    <property type="molecule type" value="Genomic_DNA"/>
</dbReference>
<dbReference type="PANTHER" id="PTHR21235:SF2">
    <property type="entry name" value="IMIDAZOLE GLYCEROL PHOSPHATE SYNTHASE HISHF"/>
    <property type="match status" value="1"/>
</dbReference>
<dbReference type="Gene3D" id="3.20.20.70">
    <property type="entry name" value="Aldolase class I"/>
    <property type="match status" value="1"/>
</dbReference>
<dbReference type="GO" id="GO:0000107">
    <property type="term" value="F:imidazoleglycerol-phosphate synthase activity"/>
    <property type="evidence" value="ECO:0007669"/>
    <property type="project" value="TreeGrafter"/>
</dbReference>
<dbReference type="InterPro" id="IPR013785">
    <property type="entry name" value="Aldolase_TIM"/>
</dbReference>
<evidence type="ECO:0000256" key="1">
    <source>
        <dbReference type="ARBA" id="ARBA00009667"/>
    </source>
</evidence>
<dbReference type="InterPro" id="IPR006062">
    <property type="entry name" value="His_biosynth"/>
</dbReference>
<accession>A0A7T4PMC2</accession>
<evidence type="ECO:0000256" key="5">
    <source>
        <dbReference type="RuleBase" id="RU003657"/>
    </source>
</evidence>
<evidence type="ECO:0000256" key="4">
    <source>
        <dbReference type="ARBA" id="ARBA00029440"/>
    </source>
</evidence>
<gene>
    <name evidence="6" type="ORF">I8755_32975</name>
</gene>
<dbReference type="SUPFAM" id="SSF51366">
    <property type="entry name" value="Ribulose-phoshate binding barrel"/>
    <property type="match status" value="1"/>
</dbReference>
<sequence>MNSPTSVFQDRNAHIGDLVIPCVDVARGAATEPSAIPGLNDPSDVGEIVETYATGSAQKVFLDVFDAWDAIGYLPALLRRLKETGIDLLVSVGHGLLPSVTDLEKLLGAGADVVSVSTAMVENPRTIEEAVREFGGQRLMGVINSSRSDAGSWEVHVHDGERPAGVTSETMARRFADLQVGAILANSIDREGTGRGFDLALTRTLVETSGLPVIASGGCGSLQHLREALRGGHATYVLLNKMVHDGRHSIAEIRDYLFADSMYRPGQ</sequence>
<reference evidence="6 7" key="1">
    <citation type="submission" date="2020-12" db="EMBL/GenBank/DDBJ databases">
        <title>Identification and biosynthesis of polyene macrolides produced by Streptomyces alfalfae Men-myco-93-63.</title>
        <authorList>
            <person name="Liu D."/>
            <person name="Li Y."/>
            <person name="Liu L."/>
            <person name="Han X."/>
            <person name="Shen F."/>
        </authorList>
    </citation>
    <scope>NUCLEOTIDE SEQUENCE [LARGE SCALE GENOMIC DNA]</scope>
    <source>
        <strain evidence="6 7">Men-myco-93-63</strain>
    </source>
</reference>
<name>A0A7T4PMC2_9ACTN</name>
<evidence type="ECO:0000313" key="6">
    <source>
        <dbReference type="EMBL" id="QQC92654.1"/>
    </source>
</evidence>
<dbReference type="Pfam" id="PF00977">
    <property type="entry name" value="His_biosynth"/>
    <property type="match status" value="1"/>
</dbReference>
<evidence type="ECO:0000256" key="2">
    <source>
        <dbReference type="ARBA" id="ARBA00022605"/>
    </source>
</evidence>
<dbReference type="InterPro" id="IPR011060">
    <property type="entry name" value="RibuloseP-bd_barrel"/>
</dbReference>
<evidence type="ECO:0000256" key="3">
    <source>
        <dbReference type="ARBA" id="ARBA00023102"/>
    </source>
</evidence>
<dbReference type="GO" id="GO:0000105">
    <property type="term" value="P:L-histidine biosynthetic process"/>
    <property type="evidence" value="ECO:0007669"/>
    <property type="project" value="UniProtKB-KW"/>
</dbReference>
<dbReference type="RefSeq" id="WP_198504323.1">
    <property type="nucleotide sequence ID" value="NZ_CP065959.1"/>
</dbReference>
<dbReference type="Proteomes" id="UP000596130">
    <property type="component" value="Chromosome"/>
</dbReference>
<dbReference type="InterPro" id="IPR050064">
    <property type="entry name" value="IGPS_HisA/HisF"/>
</dbReference>
<keyword evidence="3 5" id="KW-0368">Histidine biosynthesis</keyword>